<reference evidence="3 4" key="1">
    <citation type="journal article" date="2016" name="Nat. Commun.">
        <title>Ectomycorrhizal ecology is imprinted in the genome of the dominant symbiotic fungus Cenococcum geophilum.</title>
        <authorList>
            <consortium name="DOE Joint Genome Institute"/>
            <person name="Peter M."/>
            <person name="Kohler A."/>
            <person name="Ohm R.A."/>
            <person name="Kuo A."/>
            <person name="Krutzmann J."/>
            <person name="Morin E."/>
            <person name="Arend M."/>
            <person name="Barry K.W."/>
            <person name="Binder M."/>
            <person name="Choi C."/>
            <person name="Clum A."/>
            <person name="Copeland A."/>
            <person name="Grisel N."/>
            <person name="Haridas S."/>
            <person name="Kipfer T."/>
            <person name="LaButti K."/>
            <person name="Lindquist E."/>
            <person name="Lipzen A."/>
            <person name="Maire R."/>
            <person name="Meier B."/>
            <person name="Mihaltcheva S."/>
            <person name="Molinier V."/>
            <person name="Murat C."/>
            <person name="Poggeler S."/>
            <person name="Quandt C.A."/>
            <person name="Sperisen C."/>
            <person name="Tritt A."/>
            <person name="Tisserant E."/>
            <person name="Crous P.W."/>
            <person name="Henrissat B."/>
            <person name="Nehls U."/>
            <person name="Egli S."/>
            <person name="Spatafora J.W."/>
            <person name="Grigoriev I.V."/>
            <person name="Martin F.M."/>
        </authorList>
    </citation>
    <scope>NUCLEOTIDE SEQUENCE [LARGE SCALE GENOMIC DNA]</scope>
    <source>
        <strain evidence="3 4">CBS 459.81</strain>
    </source>
</reference>
<proteinExistence type="predicted"/>
<evidence type="ECO:0000256" key="2">
    <source>
        <dbReference type="SAM" id="SignalP"/>
    </source>
</evidence>
<feature type="chain" id="PRO_5034148275" evidence="2">
    <location>
        <begin position="19"/>
        <end position="288"/>
    </location>
</feature>
<sequence length="288" mass="30269">MRLLALALLLGVIPSARLITDAIPVPLKDTSLQPGLCSGPKCEDARYNLPRAPPAPEVPAEVTPGRPPIEDPDSAPATFGGKPSDSGDGTGPSGGINEPILGRPESPGGTEGEPAAPIPQALGVPNPPSDLENEFSSLLNFLGPDGEKPLPKDKSVMYSGDMLPEASAWVAGRESDGFLLMESAMDGWKSPSSPKKEDINTQLDIQSGAFAAASSGEVKVFLPENGLTSQTVFTRIEWPQMVAEGSKVTRITWVDEVTGTDVGPIWTEDQGPVPFELNKPIANMVPDK</sequence>
<gene>
    <name evidence="3" type="ORF">K432DRAFT_401409</name>
</gene>
<dbReference type="OrthoDB" id="10495715at2759"/>
<dbReference type="Proteomes" id="UP000250266">
    <property type="component" value="Unassembled WGS sequence"/>
</dbReference>
<dbReference type="EMBL" id="KV744844">
    <property type="protein sequence ID" value="OCK84116.1"/>
    <property type="molecule type" value="Genomic_DNA"/>
</dbReference>
<feature type="region of interest" description="Disordered" evidence="1">
    <location>
        <begin position="47"/>
        <end position="132"/>
    </location>
</feature>
<evidence type="ECO:0000313" key="3">
    <source>
        <dbReference type="EMBL" id="OCK84116.1"/>
    </source>
</evidence>
<keyword evidence="2" id="KW-0732">Signal</keyword>
<keyword evidence="4" id="KW-1185">Reference proteome</keyword>
<feature type="signal peptide" evidence="2">
    <location>
        <begin position="1"/>
        <end position="18"/>
    </location>
</feature>
<evidence type="ECO:0000313" key="4">
    <source>
        <dbReference type="Proteomes" id="UP000250266"/>
    </source>
</evidence>
<evidence type="ECO:0000256" key="1">
    <source>
        <dbReference type="SAM" id="MobiDB-lite"/>
    </source>
</evidence>
<dbReference type="AlphaFoldDB" id="A0A8E2EHX7"/>
<name>A0A8E2EHX7_9PEZI</name>
<organism evidence="3 4">
    <name type="scientific">Lepidopterella palustris CBS 459.81</name>
    <dbReference type="NCBI Taxonomy" id="1314670"/>
    <lineage>
        <taxon>Eukaryota</taxon>
        <taxon>Fungi</taxon>
        <taxon>Dikarya</taxon>
        <taxon>Ascomycota</taxon>
        <taxon>Pezizomycotina</taxon>
        <taxon>Dothideomycetes</taxon>
        <taxon>Pleosporomycetidae</taxon>
        <taxon>Mytilinidiales</taxon>
        <taxon>Argynnaceae</taxon>
        <taxon>Lepidopterella</taxon>
    </lineage>
</organism>
<accession>A0A8E2EHX7</accession>
<protein>
    <submittedName>
        <fullName evidence="3">Uncharacterized protein</fullName>
    </submittedName>
</protein>